<protein>
    <recommendedName>
        <fullName evidence="4">Transposase</fullName>
    </recommendedName>
</protein>
<evidence type="ECO:0008006" key="4">
    <source>
        <dbReference type="Google" id="ProtNLM"/>
    </source>
</evidence>
<dbReference type="PATRIC" id="fig|301148.3.peg.3321"/>
<dbReference type="Proteomes" id="UP000075683">
    <property type="component" value="Unassembled WGS sequence"/>
</dbReference>
<dbReference type="InterPro" id="IPR051839">
    <property type="entry name" value="RD_transcriptional_regulator"/>
</dbReference>
<proteinExistence type="predicted"/>
<comment type="caution">
    <text evidence="2">The sequence shown here is derived from an EMBL/GenBank/DDBJ whole genome shotgun (WGS) entry which is preliminary data.</text>
</comment>
<accession>A0A150M623</accession>
<evidence type="ECO:0000313" key="3">
    <source>
        <dbReference type="Proteomes" id="UP000075683"/>
    </source>
</evidence>
<reference evidence="2 3" key="1">
    <citation type="submission" date="2016-01" db="EMBL/GenBank/DDBJ databases">
        <title>Draft Genome Sequences of Seven Thermophilic Sporeformers Isolated from Foods.</title>
        <authorList>
            <person name="Berendsen E.M."/>
            <person name="Wells-Bennik M.H."/>
            <person name="Krawcyk A.O."/>
            <person name="De Jong A."/>
            <person name="Holsappel S."/>
            <person name="Eijlander R.T."/>
            <person name="Kuipers O.P."/>
        </authorList>
    </citation>
    <scope>NUCLEOTIDE SEQUENCE [LARGE SCALE GENOMIC DNA]</scope>
    <source>
        <strain evidence="2 3">B4135</strain>
    </source>
</reference>
<dbReference type="OrthoDB" id="9781005at2"/>
<name>A0A150M623_9BACI</name>
<dbReference type="EMBL" id="LQYT01000037">
    <property type="protein sequence ID" value="KYD20054.1"/>
    <property type="molecule type" value="Genomic_DNA"/>
</dbReference>
<dbReference type="PANTHER" id="PTHR33215">
    <property type="entry name" value="PROTEIN DISTAL ANTENNA"/>
    <property type="match status" value="1"/>
</dbReference>
<dbReference type="PANTHER" id="PTHR33215:SF13">
    <property type="entry name" value="PROTEIN DISTAL ANTENNA"/>
    <property type="match status" value="1"/>
</dbReference>
<organism evidence="2 3">
    <name type="scientific">Caldibacillus debilis</name>
    <dbReference type="NCBI Taxonomy" id="301148"/>
    <lineage>
        <taxon>Bacteria</taxon>
        <taxon>Bacillati</taxon>
        <taxon>Bacillota</taxon>
        <taxon>Bacilli</taxon>
        <taxon>Bacillales</taxon>
        <taxon>Bacillaceae</taxon>
        <taxon>Caldibacillus</taxon>
    </lineage>
</organism>
<gene>
    <name evidence="2" type="ORF">B4135_0953</name>
</gene>
<dbReference type="GO" id="GO:0003677">
    <property type="term" value="F:DNA binding"/>
    <property type="evidence" value="ECO:0007669"/>
    <property type="project" value="InterPro"/>
</dbReference>
<dbReference type="GO" id="GO:0006313">
    <property type="term" value="P:DNA transposition"/>
    <property type="evidence" value="ECO:0007669"/>
    <property type="project" value="InterPro"/>
</dbReference>
<dbReference type="RefSeq" id="WP_061568782.1">
    <property type="nucleotide sequence ID" value="NZ_LQYT01000037.1"/>
</dbReference>
<sequence length="95" mass="11240">MSQKYDKEFKIQTVKMIQEQGKPVAQVARELGVSDNTLYRWINEFKQDPTNAFRGSGNLKIEEKTILDMQKRIHQLEMENEILKKAMHIFAKDRN</sequence>
<evidence type="ECO:0000313" key="2">
    <source>
        <dbReference type="EMBL" id="KYD20054.1"/>
    </source>
</evidence>
<dbReference type="SUPFAM" id="SSF46689">
    <property type="entry name" value="Homeodomain-like"/>
    <property type="match status" value="1"/>
</dbReference>
<feature type="coiled-coil region" evidence="1">
    <location>
        <begin position="59"/>
        <end position="86"/>
    </location>
</feature>
<evidence type="ECO:0000256" key="1">
    <source>
        <dbReference type="SAM" id="Coils"/>
    </source>
</evidence>
<dbReference type="InterPro" id="IPR009057">
    <property type="entry name" value="Homeodomain-like_sf"/>
</dbReference>
<dbReference type="Gene3D" id="1.10.10.60">
    <property type="entry name" value="Homeodomain-like"/>
    <property type="match status" value="1"/>
</dbReference>
<dbReference type="GO" id="GO:0004803">
    <property type="term" value="F:transposase activity"/>
    <property type="evidence" value="ECO:0007669"/>
    <property type="project" value="InterPro"/>
</dbReference>
<dbReference type="AlphaFoldDB" id="A0A150M623"/>
<dbReference type="Pfam" id="PF01527">
    <property type="entry name" value="HTH_Tnp_1"/>
    <property type="match status" value="1"/>
</dbReference>
<dbReference type="STRING" id="301148.B4135_0953"/>
<dbReference type="InterPro" id="IPR002514">
    <property type="entry name" value="Transposase_8"/>
</dbReference>
<keyword evidence="1" id="KW-0175">Coiled coil</keyword>